<dbReference type="EMBL" id="BMNM01000004">
    <property type="protein sequence ID" value="GGI77483.1"/>
    <property type="molecule type" value="Genomic_DNA"/>
</dbReference>
<dbReference type="GeneID" id="76208115"/>
<dbReference type="EMBL" id="AP026830">
    <property type="protein sequence ID" value="BDR93483.1"/>
    <property type="molecule type" value="Genomic_DNA"/>
</dbReference>
<reference evidence="4" key="3">
    <citation type="submission" date="2022-09" db="EMBL/GenBank/DDBJ databases">
        <title>Complete genome sequence of Vulcanisaeta souniana.</title>
        <authorList>
            <person name="Kato S."/>
            <person name="Itoh T."/>
            <person name="Ohkuma M."/>
        </authorList>
    </citation>
    <scope>NUCLEOTIDE SEQUENCE [LARGE SCALE GENOMIC DNA]</scope>
    <source>
        <strain evidence="4">JCM 11219</strain>
    </source>
</reference>
<dbReference type="Proteomes" id="UP001060771">
    <property type="component" value="Chromosome"/>
</dbReference>
<accession>A0A830EJG6</accession>
<sequence length="224" mass="25185">MIPGIDIDITHLMILKFILHTIRETTRDGGPNPLWLSLAGHVSKATFYRKISELEMMGLLKRISRSRYLVSLGGYLLLLFAYFMNIDGINEDTAQAVIGAIKGNWGLIGFSDDEVESYVKLLYLSGRERLSNGLIMLYQEFPKNVLFILPNNLRLAAFNSLYEALINMYGDANTVSRARRVIAKALVDYFPTTDINGCKSVAFMDNGNKARILAMQCGNDYILN</sequence>
<evidence type="ECO:0000313" key="2">
    <source>
        <dbReference type="EMBL" id="GGI77483.1"/>
    </source>
</evidence>
<evidence type="ECO:0000313" key="3">
    <source>
        <dbReference type="Proteomes" id="UP000657075"/>
    </source>
</evidence>
<reference evidence="2" key="1">
    <citation type="journal article" date="2014" name="Int. J. Syst. Evol. Microbiol.">
        <title>Complete genome sequence of Corynebacterium casei LMG S-19264T (=DSM 44701T), isolated from a smear-ripened cheese.</title>
        <authorList>
            <consortium name="US DOE Joint Genome Institute (JGI-PGF)"/>
            <person name="Walter F."/>
            <person name="Albersmeier A."/>
            <person name="Kalinowski J."/>
            <person name="Ruckert C."/>
        </authorList>
    </citation>
    <scope>NUCLEOTIDE SEQUENCE</scope>
    <source>
        <strain evidence="2">JCM 11219</strain>
    </source>
</reference>
<organism evidence="2 3">
    <name type="scientific">Vulcanisaeta souniana JCM 11219</name>
    <dbReference type="NCBI Taxonomy" id="1293586"/>
    <lineage>
        <taxon>Archaea</taxon>
        <taxon>Thermoproteota</taxon>
        <taxon>Thermoprotei</taxon>
        <taxon>Thermoproteales</taxon>
        <taxon>Thermoproteaceae</taxon>
        <taxon>Vulcanisaeta</taxon>
    </lineage>
</organism>
<dbReference type="RefSeq" id="WP_229709805.1">
    <property type="nucleotide sequence ID" value="NZ_AP026830.1"/>
</dbReference>
<evidence type="ECO:0000313" key="1">
    <source>
        <dbReference type="EMBL" id="BDR93483.1"/>
    </source>
</evidence>
<reference evidence="1" key="4">
    <citation type="journal article" date="2023" name="Microbiol. Resour. Announc.">
        <title>Complete Genome Sequence of Vulcanisaeta souniana Strain IC-059, a Hyperthermophilic Archaeon Isolated from Hot Spring Water in Japan.</title>
        <authorList>
            <person name="Kato S."/>
            <person name="Itoh T."/>
            <person name="Wu L."/>
            <person name="Ma J."/>
            <person name="Ohkuma M."/>
        </authorList>
    </citation>
    <scope>NUCLEOTIDE SEQUENCE</scope>
    <source>
        <strain evidence="1">JCM 11219</strain>
    </source>
</reference>
<dbReference type="Proteomes" id="UP000657075">
    <property type="component" value="Unassembled WGS sequence"/>
</dbReference>
<reference evidence="2" key="2">
    <citation type="submission" date="2020-09" db="EMBL/GenBank/DDBJ databases">
        <authorList>
            <person name="Sun Q."/>
            <person name="Ohkuma M."/>
        </authorList>
    </citation>
    <scope>NUCLEOTIDE SEQUENCE</scope>
    <source>
        <strain evidence="2">JCM 11219</strain>
    </source>
</reference>
<protein>
    <submittedName>
        <fullName evidence="2">Uncharacterized protein</fullName>
    </submittedName>
</protein>
<name>A0A830EJG6_9CREN</name>
<dbReference type="AlphaFoldDB" id="A0A830EJG6"/>
<gene>
    <name evidence="2" type="ORF">GCM10007112_12870</name>
    <name evidence="1" type="ORF">Vsou_25760</name>
</gene>
<keyword evidence="4" id="KW-1185">Reference proteome</keyword>
<proteinExistence type="predicted"/>
<evidence type="ECO:0000313" key="4">
    <source>
        <dbReference type="Proteomes" id="UP001060771"/>
    </source>
</evidence>